<dbReference type="RefSeq" id="WP_317965654.1">
    <property type="nucleotide sequence ID" value="NZ_CP129118.1"/>
</dbReference>
<protein>
    <submittedName>
        <fullName evidence="2">FAD-dependent oxidoreductase</fullName>
        <ecNumber evidence="2">1.-.-.-</ecNumber>
    </submittedName>
</protein>
<organism evidence="2 3">
    <name type="scientific">Sporosarcina oncorhynchi</name>
    <dbReference type="NCBI Taxonomy" id="3056444"/>
    <lineage>
        <taxon>Bacteria</taxon>
        <taxon>Bacillati</taxon>
        <taxon>Bacillota</taxon>
        <taxon>Bacilli</taxon>
        <taxon>Bacillales</taxon>
        <taxon>Caryophanaceae</taxon>
        <taxon>Sporosarcina</taxon>
    </lineage>
</organism>
<dbReference type="Gene3D" id="3.50.50.60">
    <property type="entry name" value="FAD/NAD(P)-binding domain"/>
    <property type="match status" value="1"/>
</dbReference>
<sequence>MHIHKGSLYWPSTLQLPNRQTPIERKDTYDVVIVGGGMSGALTAFELIRQGLDVAVFDKRQVATGSTSANTGLLQYSNDIMLHELIEQIGEKNAVAFYRLCLEAMTDLHEVANQLPIDPEFIGRDSIYYASDEKDEARMLEEFKALKKHGFPCDYWDKETLMNKTGIDKPCAIITHGDAEVNPYRFVNGIFQDFENKGGHIFEYTEVQDVKEENGLLRLKTSSGDLHAKDVIFTTGYETLPVGERIGADINRSYVIVTEPLEMPPWYESAMIWESKRPYLYMRTTVDQRIVIGGLDESEGEMPLSESRIEERGEELKKQVQQLFPDLDIKIAFSYCATFGESLDNIPFIGEHPQKKHHYYLLGYGGNGTVYSMMGAKILADLLTGKHNPSAYIVQLNRTLESESDGQTVVQ</sequence>
<dbReference type="InterPro" id="IPR036188">
    <property type="entry name" value="FAD/NAD-bd_sf"/>
</dbReference>
<dbReference type="Proteomes" id="UP001303902">
    <property type="component" value="Chromosome"/>
</dbReference>
<dbReference type="EC" id="1.-.-.-" evidence="2"/>
<evidence type="ECO:0000313" key="3">
    <source>
        <dbReference type="Proteomes" id="UP001303902"/>
    </source>
</evidence>
<evidence type="ECO:0000313" key="2">
    <source>
        <dbReference type="EMBL" id="WOV86456.1"/>
    </source>
</evidence>
<dbReference type="Gene3D" id="3.30.9.10">
    <property type="entry name" value="D-Amino Acid Oxidase, subunit A, domain 2"/>
    <property type="match status" value="1"/>
</dbReference>
<dbReference type="PANTHER" id="PTHR13847">
    <property type="entry name" value="SARCOSINE DEHYDROGENASE-RELATED"/>
    <property type="match status" value="1"/>
</dbReference>
<keyword evidence="2" id="KW-0560">Oxidoreductase</keyword>
<dbReference type="EMBL" id="CP129118">
    <property type="protein sequence ID" value="WOV86456.1"/>
    <property type="molecule type" value="Genomic_DNA"/>
</dbReference>
<dbReference type="InterPro" id="IPR006076">
    <property type="entry name" value="FAD-dep_OxRdtase"/>
</dbReference>
<dbReference type="GO" id="GO:0016491">
    <property type="term" value="F:oxidoreductase activity"/>
    <property type="evidence" value="ECO:0007669"/>
    <property type="project" value="UniProtKB-KW"/>
</dbReference>
<evidence type="ECO:0000259" key="1">
    <source>
        <dbReference type="Pfam" id="PF01266"/>
    </source>
</evidence>
<dbReference type="Pfam" id="PF01266">
    <property type="entry name" value="DAO"/>
    <property type="match status" value="1"/>
</dbReference>
<dbReference type="PANTHER" id="PTHR13847:SF201">
    <property type="entry name" value="PUTATIBE OXIDOREDUCTASE"/>
    <property type="match status" value="1"/>
</dbReference>
<proteinExistence type="predicted"/>
<accession>A0ABZ0L4F3</accession>
<gene>
    <name evidence="2" type="ORF">QWT69_11075</name>
</gene>
<keyword evidence="3" id="KW-1185">Reference proteome</keyword>
<feature type="domain" description="FAD dependent oxidoreductase" evidence="1">
    <location>
        <begin position="30"/>
        <end position="382"/>
    </location>
</feature>
<dbReference type="SUPFAM" id="SSF51905">
    <property type="entry name" value="FAD/NAD(P)-binding domain"/>
    <property type="match status" value="1"/>
</dbReference>
<reference evidence="2 3" key="1">
    <citation type="submission" date="2023-06" db="EMBL/GenBank/DDBJ databases">
        <title>Sporosarcina sp. nov., isolated from Korean tranditional fermented seafood 'Jeotgal'.</title>
        <authorList>
            <person name="Yang A.I."/>
            <person name="Shin N.-R."/>
        </authorList>
    </citation>
    <scope>NUCLEOTIDE SEQUENCE [LARGE SCALE GENOMIC DNA]</scope>
    <source>
        <strain evidence="2 3">T2O-4</strain>
    </source>
</reference>
<name>A0ABZ0L4F3_9BACL</name>